<reference evidence="1 2" key="1">
    <citation type="submission" date="2017-05" db="EMBL/GenBank/DDBJ databases">
        <title>Full genome sequence of Pseudorhodoplanes sinuspersici.</title>
        <authorList>
            <person name="Dastgheib S.M.M."/>
            <person name="Shavandi M."/>
            <person name="Tirandaz H."/>
        </authorList>
    </citation>
    <scope>NUCLEOTIDE SEQUENCE [LARGE SCALE GENOMIC DNA]</scope>
    <source>
        <strain evidence="1 2">RIPI110</strain>
    </source>
</reference>
<accession>A0A1W6ZUT8</accession>
<name>A0A1W6ZUT8_9HYPH</name>
<evidence type="ECO:0000313" key="1">
    <source>
        <dbReference type="EMBL" id="ARQ01090.1"/>
    </source>
</evidence>
<keyword evidence="2" id="KW-1185">Reference proteome</keyword>
<dbReference type="EMBL" id="CP021112">
    <property type="protein sequence ID" value="ARQ01090.1"/>
    <property type="molecule type" value="Genomic_DNA"/>
</dbReference>
<sequence>MVDLTQPLTSPVVLSDGTVLHNLSDASLWLLNCDDSEHPEVQAAARCLVDAADGGSVVVASNVLRFAAFTTGKLKVM</sequence>
<dbReference type="RefSeq" id="WP_086089485.1">
    <property type="nucleotide sequence ID" value="NZ_CP021112.1"/>
</dbReference>
<gene>
    <name evidence="1" type="ORF">CAK95_19815</name>
</gene>
<organism evidence="1 2">
    <name type="scientific">Pseudorhodoplanes sinuspersici</name>
    <dbReference type="NCBI Taxonomy" id="1235591"/>
    <lineage>
        <taxon>Bacteria</taxon>
        <taxon>Pseudomonadati</taxon>
        <taxon>Pseudomonadota</taxon>
        <taxon>Alphaproteobacteria</taxon>
        <taxon>Hyphomicrobiales</taxon>
        <taxon>Pseudorhodoplanes</taxon>
    </lineage>
</organism>
<dbReference type="KEGG" id="psin:CAK95_19815"/>
<dbReference type="AlphaFoldDB" id="A0A1W6ZUT8"/>
<proteinExistence type="predicted"/>
<protein>
    <submittedName>
        <fullName evidence="1">Uncharacterized protein</fullName>
    </submittedName>
</protein>
<evidence type="ECO:0000313" key="2">
    <source>
        <dbReference type="Proteomes" id="UP000194137"/>
    </source>
</evidence>
<dbReference type="Proteomes" id="UP000194137">
    <property type="component" value="Chromosome"/>
</dbReference>